<feature type="binding site" evidence="9">
    <location>
        <begin position="127"/>
        <end position="128"/>
    </location>
    <ligand>
        <name>NAD(+)</name>
        <dbReference type="ChEBI" id="CHEBI:57540"/>
    </ligand>
</feature>
<keyword evidence="12" id="KW-1185">Reference proteome</keyword>
<evidence type="ECO:0000256" key="1">
    <source>
        <dbReference type="ARBA" id="ARBA00003623"/>
    </source>
</evidence>
<feature type="domain" description="UDP-glucose/GDP-mannose dehydrogenase C-terminal" evidence="10">
    <location>
        <begin position="283"/>
        <end position="407"/>
    </location>
</feature>
<evidence type="ECO:0000256" key="6">
    <source>
        <dbReference type="ARBA" id="ARBA00023027"/>
    </source>
</evidence>
<evidence type="ECO:0000313" key="11">
    <source>
        <dbReference type="EMBL" id="KAG2545773.1"/>
    </source>
</evidence>
<dbReference type="EMBL" id="CM029053">
    <property type="protein sequence ID" value="KAG2545773.1"/>
    <property type="molecule type" value="Genomic_DNA"/>
</dbReference>
<name>A0A8T0N9W3_PANVG</name>
<dbReference type="EC" id="1.1.1.22" evidence="4 8"/>
<dbReference type="GO" id="GO:0005634">
    <property type="term" value="C:nucleus"/>
    <property type="evidence" value="ECO:0007669"/>
    <property type="project" value="TreeGrafter"/>
</dbReference>
<dbReference type="Pfam" id="PF00984">
    <property type="entry name" value="UDPG_MGDP_dh"/>
    <property type="match status" value="1"/>
</dbReference>
<dbReference type="PANTHER" id="PTHR11374:SF3">
    <property type="entry name" value="UDP-GLUCOSE 6-DEHYDROGENASE"/>
    <property type="match status" value="1"/>
</dbReference>
<evidence type="ECO:0000256" key="5">
    <source>
        <dbReference type="ARBA" id="ARBA00023002"/>
    </source>
</evidence>
<feature type="binding site" evidence="9">
    <location>
        <begin position="86"/>
        <end position="90"/>
    </location>
    <ligand>
        <name>NAD(+)</name>
        <dbReference type="ChEBI" id="CHEBI:57540"/>
    </ligand>
</feature>
<dbReference type="InterPro" id="IPR028356">
    <property type="entry name" value="UDPglc_DH_euk"/>
</dbReference>
<dbReference type="FunFam" id="3.40.50.720:FF:000032">
    <property type="entry name" value="UDP-glucose 6-dehydrogenase"/>
    <property type="match status" value="1"/>
</dbReference>
<comment type="similarity">
    <text evidence="3 8">Belongs to the UDP-glucose/GDP-mannose dehydrogenase family.</text>
</comment>
<dbReference type="GO" id="GO:0006024">
    <property type="term" value="P:glycosaminoglycan biosynthetic process"/>
    <property type="evidence" value="ECO:0007669"/>
    <property type="project" value="TreeGrafter"/>
</dbReference>
<dbReference type="InterPro" id="IPR008927">
    <property type="entry name" value="6-PGluconate_DH-like_C_sf"/>
</dbReference>
<dbReference type="Gene3D" id="3.40.50.720">
    <property type="entry name" value="NAD(P)-binding Rossmann-like Domain"/>
    <property type="match status" value="2"/>
</dbReference>
<evidence type="ECO:0000256" key="9">
    <source>
        <dbReference type="PIRSR" id="PIRSR500133-3"/>
    </source>
</evidence>
<feature type="binding site" evidence="9">
    <location>
        <position position="297"/>
    </location>
    <ligand>
        <name>NAD(+)</name>
        <dbReference type="ChEBI" id="CHEBI:57540"/>
    </ligand>
</feature>
<dbReference type="SMART" id="SM00984">
    <property type="entry name" value="UDPG_MGDP_dh_C"/>
    <property type="match status" value="1"/>
</dbReference>
<keyword evidence="5 8" id="KW-0560">Oxidoreductase</keyword>
<dbReference type="Gene3D" id="1.20.5.100">
    <property type="entry name" value="Cytochrome c1, transmembrane anchor, C-terminal"/>
    <property type="match status" value="1"/>
</dbReference>
<evidence type="ECO:0000259" key="10">
    <source>
        <dbReference type="SMART" id="SM00984"/>
    </source>
</evidence>
<reference evidence="11" key="1">
    <citation type="submission" date="2020-05" db="EMBL/GenBank/DDBJ databases">
        <title>WGS assembly of Panicum virgatum.</title>
        <authorList>
            <person name="Lovell J.T."/>
            <person name="Jenkins J."/>
            <person name="Shu S."/>
            <person name="Juenger T.E."/>
            <person name="Schmutz J."/>
        </authorList>
    </citation>
    <scope>NUCLEOTIDE SEQUENCE</scope>
    <source>
        <strain evidence="11">AP13</strain>
    </source>
</reference>
<dbReference type="FunFam" id="1.20.5.100:FF:000001">
    <property type="entry name" value="UDP-glucose 6-dehydrogenase"/>
    <property type="match status" value="1"/>
</dbReference>
<evidence type="ECO:0000256" key="8">
    <source>
        <dbReference type="PIRNR" id="PIRNR000124"/>
    </source>
</evidence>
<keyword evidence="6 8" id="KW-0520">NAD</keyword>
<evidence type="ECO:0000313" key="12">
    <source>
        <dbReference type="Proteomes" id="UP000823388"/>
    </source>
</evidence>
<feature type="binding site" evidence="9">
    <location>
        <position position="161"/>
    </location>
    <ligand>
        <name>NAD(+)</name>
        <dbReference type="ChEBI" id="CHEBI:57540"/>
    </ligand>
</feature>
<sequence>MVKICCIGAGYVGGPTMAVIALKCPDIEVVVVDISKPRIEAWNSDTLPIYEPGLDDVVKQCRGRNLFFSTDVEKHVAEADIIFVSVNTPTKTRGLGAGKAADLTYWESAARMIADVSKSDKIVVEKSTVPVKTAEAIEKILTHNSKGINYQILSNPEFLAEGTAIEDLFKPDRVLIGGRETPEGRKAVQALKDVYAHWVPEDRILTTNLWSAELSKLAANAFLAQRISSVNAISALCEATGANVTEVANYWKQVIKINDYQKSRFVNRVVSSMFNTVAGKKIAVLGFAFKKDTGDTRETPAIDVCKGLLGDKAQISIYDPQVTEDQIQRDLAMNKFDWDHPMHLQPTSPTAVKQVSCVWDAYEATKGAHGLCILTEWDEFKTLDYQKIFDNMQKPAFVFDGRNIVDPEKLREIGFIVYSIGKPLDAWLKDMPAVA</sequence>
<evidence type="ECO:0000256" key="7">
    <source>
        <dbReference type="ARBA" id="ARBA00047473"/>
    </source>
</evidence>
<dbReference type="NCBIfam" id="TIGR03026">
    <property type="entry name" value="NDP-sugDHase"/>
    <property type="match status" value="1"/>
</dbReference>
<dbReference type="InterPro" id="IPR017476">
    <property type="entry name" value="UDP-Glc/GDP-Man"/>
</dbReference>
<evidence type="ECO:0000256" key="3">
    <source>
        <dbReference type="ARBA" id="ARBA00006601"/>
    </source>
</evidence>
<organism evidence="11 12">
    <name type="scientific">Panicum virgatum</name>
    <name type="common">Blackwell switchgrass</name>
    <dbReference type="NCBI Taxonomy" id="38727"/>
    <lineage>
        <taxon>Eukaryota</taxon>
        <taxon>Viridiplantae</taxon>
        <taxon>Streptophyta</taxon>
        <taxon>Embryophyta</taxon>
        <taxon>Tracheophyta</taxon>
        <taxon>Spermatophyta</taxon>
        <taxon>Magnoliopsida</taxon>
        <taxon>Liliopsida</taxon>
        <taxon>Poales</taxon>
        <taxon>Poaceae</taxon>
        <taxon>PACMAD clade</taxon>
        <taxon>Panicoideae</taxon>
        <taxon>Panicodae</taxon>
        <taxon>Paniceae</taxon>
        <taxon>Panicinae</taxon>
        <taxon>Panicum</taxon>
        <taxon>Panicum sect. Hiantes</taxon>
    </lineage>
</organism>
<comment type="caution">
    <text evidence="11">The sequence shown here is derived from an EMBL/GenBank/DDBJ whole genome shotgun (WGS) entry which is preliminary data.</text>
</comment>
<feature type="binding site" evidence="9">
    <location>
        <begin position="8"/>
        <end position="13"/>
    </location>
    <ligand>
        <name>NAD(+)</name>
        <dbReference type="ChEBI" id="CHEBI:57540"/>
    </ligand>
</feature>
<dbReference type="SUPFAM" id="SSF48179">
    <property type="entry name" value="6-phosphogluconate dehydrogenase C-terminal domain-like"/>
    <property type="match status" value="1"/>
</dbReference>
<dbReference type="SUPFAM" id="SSF52413">
    <property type="entry name" value="UDP-glucose/GDP-mannose dehydrogenase C-terminal domain"/>
    <property type="match status" value="1"/>
</dbReference>
<feature type="binding site" evidence="9">
    <location>
        <position position="38"/>
    </location>
    <ligand>
        <name>NAD(+)</name>
        <dbReference type="ChEBI" id="CHEBI:57540"/>
    </ligand>
</feature>
<dbReference type="PANTHER" id="PTHR11374">
    <property type="entry name" value="UDP-GLUCOSE DEHYDROGENASE/UDP-MANNAC DEHYDROGENASE"/>
    <property type="match status" value="1"/>
</dbReference>
<gene>
    <name evidence="11" type="ORF">PVAP13_9KG231314</name>
</gene>
<dbReference type="InterPro" id="IPR014027">
    <property type="entry name" value="UDP-Glc/GDP-Man_DH_C"/>
</dbReference>
<comment type="pathway">
    <text evidence="2">Nucleotide-sugar biosynthesis; UDP-alpha-D-glucuronate biosynthesis; UDP-alpha-D-glucuronate from UDP-alpha-D-glucose: step 1/1.</text>
</comment>
<dbReference type="Pfam" id="PF03720">
    <property type="entry name" value="UDPG_MGDP_dh_C"/>
    <property type="match status" value="1"/>
</dbReference>
<dbReference type="InterPro" id="IPR001732">
    <property type="entry name" value="UDP-Glc/GDP-Man_DH_N"/>
</dbReference>
<dbReference type="Proteomes" id="UP000823388">
    <property type="component" value="Chromosome 9K"/>
</dbReference>
<proteinExistence type="inferred from homology"/>
<comment type="function">
    <text evidence="1">Involved in the biosynthesis of UDP-glucuronic acid (UDP-GlcA), providing nucleotide sugars for cell-wall polymers.</text>
</comment>
<dbReference type="FunFam" id="3.40.50.720:FF:001460">
    <property type="entry name" value="Putative UDP-glucose 6-dehydrogenase"/>
    <property type="match status" value="1"/>
</dbReference>
<dbReference type="InterPro" id="IPR014026">
    <property type="entry name" value="UDP-Glc/GDP-Man_DH_dimer"/>
</dbReference>
<accession>A0A8T0N9W3</accession>
<dbReference type="GO" id="GO:0003979">
    <property type="term" value="F:UDP-glucose 6-dehydrogenase activity"/>
    <property type="evidence" value="ECO:0007669"/>
    <property type="project" value="UniProtKB-EC"/>
</dbReference>
<comment type="catalytic activity">
    <reaction evidence="7 8">
        <text>UDP-alpha-D-glucose + 2 NAD(+) + H2O = UDP-alpha-D-glucuronate + 2 NADH + 3 H(+)</text>
        <dbReference type="Rhea" id="RHEA:23596"/>
        <dbReference type="ChEBI" id="CHEBI:15377"/>
        <dbReference type="ChEBI" id="CHEBI:15378"/>
        <dbReference type="ChEBI" id="CHEBI:57540"/>
        <dbReference type="ChEBI" id="CHEBI:57945"/>
        <dbReference type="ChEBI" id="CHEBI:58052"/>
        <dbReference type="ChEBI" id="CHEBI:58885"/>
        <dbReference type="EC" id="1.1.1.22"/>
    </reaction>
</comment>
<dbReference type="PIRSF" id="PIRSF000124">
    <property type="entry name" value="UDPglc_GDPman_dh"/>
    <property type="match status" value="1"/>
</dbReference>
<evidence type="ECO:0000256" key="4">
    <source>
        <dbReference type="ARBA" id="ARBA00012954"/>
    </source>
</evidence>
<dbReference type="PIRSF" id="PIRSF500133">
    <property type="entry name" value="UDPglc_DH_euk"/>
    <property type="match status" value="1"/>
</dbReference>
<dbReference type="GO" id="GO:0051287">
    <property type="term" value="F:NAD binding"/>
    <property type="evidence" value="ECO:0007669"/>
    <property type="project" value="InterPro"/>
</dbReference>
<evidence type="ECO:0000256" key="2">
    <source>
        <dbReference type="ARBA" id="ARBA00004701"/>
    </source>
</evidence>
<protein>
    <recommendedName>
        <fullName evidence="4 8">UDP-glucose 6-dehydrogenase</fullName>
        <ecNumber evidence="4 8">1.1.1.22</ecNumber>
    </recommendedName>
</protein>
<dbReference type="Pfam" id="PF03721">
    <property type="entry name" value="UDPG_MGDP_dh_N"/>
    <property type="match status" value="1"/>
</dbReference>
<dbReference type="AlphaFoldDB" id="A0A8T0N9W3"/>
<feature type="binding site" evidence="9">
    <location>
        <position position="33"/>
    </location>
    <ligand>
        <name>NAD(+)</name>
        <dbReference type="ChEBI" id="CHEBI:57540"/>
    </ligand>
</feature>
<dbReference type="InterPro" id="IPR036220">
    <property type="entry name" value="UDP-Glc/GDP-Man_DH_C_sf"/>
</dbReference>
<dbReference type="SUPFAM" id="SSF51735">
    <property type="entry name" value="NAD(P)-binding Rossmann-fold domains"/>
    <property type="match status" value="1"/>
</dbReference>
<dbReference type="InterPro" id="IPR036291">
    <property type="entry name" value="NAD(P)-bd_dom_sf"/>
</dbReference>